<reference evidence="2 3" key="2">
    <citation type="journal article" date="2018" name="New Phytol.">
        <title>High intraspecific genome diversity in the model arbuscular mycorrhizal symbiont Rhizophagus irregularis.</title>
        <authorList>
            <person name="Chen E.C.H."/>
            <person name="Morin E."/>
            <person name="Beaudet D."/>
            <person name="Noel J."/>
            <person name="Yildirir G."/>
            <person name="Ndikumana S."/>
            <person name="Charron P."/>
            <person name="St-Onge C."/>
            <person name="Giorgi J."/>
            <person name="Kruger M."/>
            <person name="Marton T."/>
            <person name="Ropars J."/>
            <person name="Grigoriev I.V."/>
            <person name="Hainaut M."/>
            <person name="Henrissat B."/>
            <person name="Roux C."/>
            <person name="Martin F."/>
            <person name="Corradi N."/>
        </authorList>
    </citation>
    <scope>NUCLEOTIDE SEQUENCE [LARGE SCALE GENOMIC DNA]</scope>
    <source>
        <strain evidence="2 3">DAOM 197198</strain>
    </source>
</reference>
<name>A0A2P4QHD6_RHIID</name>
<keyword evidence="3" id="KW-1185">Reference proteome</keyword>
<dbReference type="EMBL" id="AUPC02000044">
    <property type="protein sequence ID" value="POG77059.1"/>
    <property type="molecule type" value="Genomic_DNA"/>
</dbReference>
<keyword evidence="1" id="KW-1133">Transmembrane helix</keyword>
<reference evidence="2 3" key="1">
    <citation type="journal article" date="2013" name="Proc. Natl. Acad. Sci. U.S.A.">
        <title>Genome of an arbuscular mycorrhizal fungus provides insight into the oldest plant symbiosis.</title>
        <authorList>
            <person name="Tisserant E."/>
            <person name="Malbreil M."/>
            <person name="Kuo A."/>
            <person name="Kohler A."/>
            <person name="Symeonidi A."/>
            <person name="Balestrini R."/>
            <person name="Charron P."/>
            <person name="Duensing N."/>
            <person name="Frei Dit Frey N."/>
            <person name="Gianinazzi-Pearson V."/>
            <person name="Gilbert L.B."/>
            <person name="Handa Y."/>
            <person name="Herr J.R."/>
            <person name="Hijri M."/>
            <person name="Koul R."/>
            <person name="Kawaguchi M."/>
            <person name="Krajinski F."/>
            <person name="Lammers P.J."/>
            <person name="Masclaux F.G."/>
            <person name="Murat C."/>
            <person name="Morin E."/>
            <person name="Ndikumana S."/>
            <person name="Pagni M."/>
            <person name="Petitpierre D."/>
            <person name="Requena N."/>
            <person name="Rosikiewicz P."/>
            <person name="Riley R."/>
            <person name="Saito K."/>
            <person name="San Clemente H."/>
            <person name="Shapiro H."/>
            <person name="van Tuinen D."/>
            <person name="Becard G."/>
            <person name="Bonfante P."/>
            <person name="Paszkowski U."/>
            <person name="Shachar-Hill Y.Y."/>
            <person name="Tuskan G.A."/>
            <person name="Young P.W."/>
            <person name="Sanders I.R."/>
            <person name="Henrissat B."/>
            <person name="Rensing S.A."/>
            <person name="Grigoriev I.V."/>
            <person name="Corradi N."/>
            <person name="Roux C."/>
            <person name="Martin F."/>
        </authorList>
    </citation>
    <scope>NUCLEOTIDE SEQUENCE [LARGE SCALE GENOMIC DNA]</scope>
    <source>
        <strain evidence="2 3">DAOM 197198</strain>
    </source>
</reference>
<evidence type="ECO:0000313" key="3">
    <source>
        <dbReference type="Proteomes" id="UP000018888"/>
    </source>
</evidence>
<proteinExistence type="predicted"/>
<feature type="transmembrane region" description="Helical" evidence="1">
    <location>
        <begin position="12"/>
        <end position="30"/>
    </location>
</feature>
<comment type="caution">
    <text evidence="2">The sequence shown here is derived from an EMBL/GenBank/DDBJ whole genome shotgun (WGS) entry which is preliminary data.</text>
</comment>
<accession>A0A2P4QHD6</accession>
<sequence>MHEYKPRPQNGAAIFNGMLTALHLNFIVTLKQVMYTISMNTFCISLYYDLLFSVSEKD</sequence>
<protein>
    <submittedName>
        <fullName evidence="2">Uncharacterized protein</fullName>
    </submittedName>
</protein>
<organism evidence="2 3">
    <name type="scientific">Rhizophagus irregularis (strain DAOM 181602 / DAOM 197198 / MUCL 43194)</name>
    <name type="common">Arbuscular mycorrhizal fungus</name>
    <name type="synonym">Glomus intraradices</name>
    <dbReference type="NCBI Taxonomy" id="747089"/>
    <lineage>
        <taxon>Eukaryota</taxon>
        <taxon>Fungi</taxon>
        <taxon>Fungi incertae sedis</taxon>
        <taxon>Mucoromycota</taxon>
        <taxon>Glomeromycotina</taxon>
        <taxon>Glomeromycetes</taxon>
        <taxon>Glomerales</taxon>
        <taxon>Glomeraceae</taxon>
        <taxon>Rhizophagus</taxon>
    </lineage>
</organism>
<keyword evidence="1" id="KW-0812">Transmembrane</keyword>
<keyword evidence="1" id="KW-0472">Membrane</keyword>
<dbReference type="AlphaFoldDB" id="A0A2P4QHD6"/>
<dbReference type="Proteomes" id="UP000018888">
    <property type="component" value="Unassembled WGS sequence"/>
</dbReference>
<gene>
    <name evidence="2" type="ORF">GLOIN_2v1550779</name>
</gene>
<evidence type="ECO:0000313" key="2">
    <source>
        <dbReference type="EMBL" id="POG77059.1"/>
    </source>
</evidence>
<evidence type="ECO:0000256" key="1">
    <source>
        <dbReference type="SAM" id="Phobius"/>
    </source>
</evidence>